<evidence type="ECO:0000313" key="2">
    <source>
        <dbReference type="EMBL" id="AXH68904.1"/>
    </source>
</evidence>
<organism evidence="2 3">
    <name type="scientific">Streptomyces phage SparkleGoddess</name>
    <dbReference type="NCBI Taxonomy" id="2283305"/>
    <lineage>
        <taxon>Viruses</taxon>
        <taxon>Duplodnaviria</taxon>
        <taxon>Heunggongvirae</taxon>
        <taxon>Uroviricota</taxon>
        <taxon>Caudoviricetes</taxon>
        <taxon>Stanwilliamsviridae</taxon>
        <taxon>Loccivirinae</taxon>
        <taxon>Gilsonvirus</taxon>
        <taxon>Gilsonvirus comrade</taxon>
    </lineage>
</organism>
<keyword evidence="1" id="KW-0472">Membrane</keyword>
<feature type="transmembrane region" description="Helical" evidence="1">
    <location>
        <begin position="6"/>
        <end position="27"/>
    </location>
</feature>
<evidence type="ECO:0000313" key="3">
    <source>
        <dbReference type="Proteomes" id="UP000259914"/>
    </source>
</evidence>
<dbReference type="EMBL" id="MH590589">
    <property type="protein sequence ID" value="AXH68904.1"/>
    <property type="molecule type" value="Genomic_DNA"/>
</dbReference>
<reference evidence="2 3" key="1">
    <citation type="submission" date="2018-07" db="EMBL/GenBank/DDBJ databases">
        <authorList>
            <person name="Dixon J."/>
            <person name="Knudsen H.R."/>
            <person name="Rock W."/>
            <person name="Scott A.N."/>
            <person name="Walsdorf S.L."/>
            <person name="Layton S.R."/>
            <person name="Nayek S."/>
            <person name="Kim T."/>
            <person name="Hughes L.E."/>
            <person name="Garlena R.A."/>
            <person name="Russell D.A."/>
            <person name="Pope W.H."/>
            <person name="Jacobs-Sera D."/>
            <person name="Hatfull G.F."/>
        </authorList>
    </citation>
    <scope>NUCLEOTIDE SEQUENCE [LARGE SCALE GENOMIC DNA]</scope>
</reference>
<accession>A0A345MEC3</accession>
<keyword evidence="1" id="KW-1133">Transmembrane helix</keyword>
<gene>
    <name evidence="2" type="primary">225</name>
    <name evidence="2" type="ORF">SEA_SPARKLEGODDESS_225</name>
</gene>
<dbReference type="Proteomes" id="UP000259914">
    <property type="component" value="Segment"/>
</dbReference>
<sequence length="128" mass="14301">MEKKWIYTIFGGVLVAVVLLVVTVLNVDTTKTKFETYQNYAKQVNIVDWSISEDTAESFAKANCDKLATGDMPAIRFQNSDHVKSSAAVLAAYCPNSFDNFLAGVIMNNPEYKSTAMYVNERIEVDSR</sequence>
<protein>
    <submittedName>
        <fullName evidence="2">Uncharacterized protein</fullName>
    </submittedName>
</protein>
<proteinExistence type="predicted"/>
<name>A0A345MEC3_9CAUD</name>
<evidence type="ECO:0000256" key="1">
    <source>
        <dbReference type="SAM" id="Phobius"/>
    </source>
</evidence>
<keyword evidence="1" id="KW-0812">Transmembrane</keyword>